<evidence type="ECO:0000256" key="4">
    <source>
        <dbReference type="ARBA" id="ARBA00022679"/>
    </source>
</evidence>
<dbReference type="FunFam" id="1.10.357.140:FF:000003">
    <property type="entry name" value="4-hydroxybenzoate polyprenyltransferase, mitochondrial"/>
    <property type="match status" value="1"/>
</dbReference>
<comment type="cofactor">
    <cofactor evidence="1 9">
        <name>Mg(2+)</name>
        <dbReference type="ChEBI" id="CHEBI:18420"/>
    </cofactor>
</comment>
<name>A0A9Q0F0U2_9ROSI</name>
<evidence type="ECO:0000256" key="2">
    <source>
        <dbReference type="ARBA" id="ARBA00004141"/>
    </source>
</evidence>
<comment type="subcellular location">
    <subcellularLocation>
        <location evidence="2">Membrane</location>
        <topology evidence="2">Multi-pass membrane protein</topology>
    </subcellularLocation>
    <subcellularLocation>
        <location evidence="9">Mitochondrion inner membrane</location>
        <topology evidence="9">Multi-pass membrane protein</topology>
        <orientation evidence="9">Matrix side</orientation>
    </subcellularLocation>
</comment>
<comment type="similarity">
    <text evidence="3 9">Belongs to the UbiA prenyltransferase family.</text>
</comment>
<dbReference type="GO" id="GO:0005743">
    <property type="term" value="C:mitochondrial inner membrane"/>
    <property type="evidence" value="ECO:0007669"/>
    <property type="project" value="UniProtKB-SubCell"/>
</dbReference>
<dbReference type="GO" id="GO:0008412">
    <property type="term" value="F:4-hydroxybenzoate polyprenyltransferase activity"/>
    <property type="evidence" value="ECO:0007669"/>
    <property type="project" value="UniProtKB-EC"/>
</dbReference>
<comment type="catalytic activity">
    <reaction evidence="9">
        <text>an all-trans-polyprenyl diphosphate + 4-hydroxybenzoate = a 4-hydroxy-3-(all-trans-polyprenyl)benzoate + diphosphate</text>
        <dbReference type="Rhea" id="RHEA:44504"/>
        <dbReference type="Rhea" id="RHEA-COMP:9514"/>
        <dbReference type="Rhea" id="RHEA-COMP:9564"/>
        <dbReference type="ChEBI" id="CHEBI:17879"/>
        <dbReference type="ChEBI" id="CHEBI:33019"/>
        <dbReference type="ChEBI" id="CHEBI:58914"/>
        <dbReference type="ChEBI" id="CHEBI:78396"/>
        <dbReference type="EC" id="2.5.1.39"/>
    </reaction>
</comment>
<dbReference type="InterPro" id="IPR030470">
    <property type="entry name" value="UbiA_prenylTrfase_CS"/>
</dbReference>
<feature type="transmembrane region" description="Helical" evidence="9">
    <location>
        <begin position="125"/>
        <end position="146"/>
    </location>
</feature>
<dbReference type="GO" id="GO:0102930">
    <property type="term" value="F:4-hydroxybenzoate geranyltransferase activity"/>
    <property type="evidence" value="ECO:0007669"/>
    <property type="project" value="UniProtKB-EC"/>
</dbReference>
<dbReference type="GO" id="GO:0008299">
    <property type="term" value="P:isoprenoid biosynthetic process"/>
    <property type="evidence" value="ECO:0007669"/>
    <property type="project" value="UniProtKB-UniRule"/>
</dbReference>
<evidence type="ECO:0000313" key="10">
    <source>
        <dbReference type="EMBL" id="KAJ4822818.1"/>
    </source>
</evidence>
<evidence type="ECO:0000256" key="1">
    <source>
        <dbReference type="ARBA" id="ARBA00001946"/>
    </source>
</evidence>
<organism evidence="10 11">
    <name type="scientific">Turnera subulata</name>
    <dbReference type="NCBI Taxonomy" id="218843"/>
    <lineage>
        <taxon>Eukaryota</taxon>
        <taxon>Viridiplantae</taxon>
        <taxon>Streptophyta</taxon>
        <taxon>Embryophyta</taxon>
        <taxon>Tracheophyta</taxon>
        <taxon>Spermatophyta</taxon>
        <taxon>Magnoliopsida</taxon>
        <taxon>eudicotyledons</taxon>
        <taxon>Gunneridae</taxon>
        <taxon>Pentapetalae</taxon>
        <taxon>rosids</taxon>
        <taxon>fabids</taxon>
        <taxon>Malpighiales</taxon>
        <taxon>Passifloraceae</taxon>
        <taxon>Turnera</taxon>
    </lineage>
</organism>
<dbReference type="Gene3D" id="1.20.120.1780">
    <property type="entry name" value="UbiA prenyltransferase"/>
    <property type="match status" value="1"/>
</dbReference>
<keyword evidence="6 9" id="KW-1133">Transmembrane helix</keyword>
<keyword evidence="9" id="KW-0999">Mitochondrion inner membrane</keyword>
<dbReference type="PROSITE" id="PS00943">
    <property type="entry name" value="UBIA"/>
    <property type="match status" value="1"/>
</dbReference>
<evidence type="ECO:0000256" key="7">
    <source>
        <dbReference type="ARBA" id="ARBA00023136"/>
    </source>
</evidence>
<reference evidence="10" key="1">
    <citation type="submission" date="2022-02" db="EMBL/GenBank/DDBJ databases">
        <authorList>
            <person name="Henning P.M."/>
            <person name="McCubbin A.G."/>
            <person name="Shore J.S."/>
        </authorList>
    </citation>
    <scope>NUCLEOTIDE SEQUENCE</scope>
    <source>
        <strain evidence="10">F60SS</strain>
        <tissue evidence="10">Leaves</tissue>
    </source>
</reference>
<keyword evidence="9" id="KW-0496">Mitochondrion</keyword>
<keyword evidence="4 9" id="KW-0808">Transferase</keyword>
<keyword evidence="9" id="KW-0414">Isoprene biosynthesis</keyword>
<dbReference type="NCBIfam" id="TIGR01474">
    <property type="entry name" value="ubiA_proteo"/>
    <property type="match status" value="1"/>
</dbReference>
<dbReference type="GO" id="GO:0006744">
    <property type="term" value="P:ubiquinone biosynthetic process"/>
    <property type="evidence" value="ECO:0007669"/>
    <property type="project" value="UniProtKB-UniRule"/>
</dbReference>
<comment type="function">
    <text evidence="9">Catalyzes the prenylation of para-hydroxybenzoate (PHB) with an all-trans polyprenyl group. Mediates the second step in the final reaction sequence of coenzyme Q (CoQ) biosynthesis, which is the condensation of the polyisoprenoid side chain with PHB, generating the first membrane-bound Q intermediate.</text>
</comment>
<evidence type="ECO:0000256" key="5">
    <source>
        <dbReference type="ARBA" id="ARBA00022692"/>
    </source>
</evidence>
<dbReference type="CDD" id="cd13959">
    <property type="entry name" value="PT_UbiA_COQ2"/>
    <property type="match status" value="1"/>
</dbReference>
<dbReference type="HAMAP" id="MF_01635">
    <property type="entry name" value="UbiA"/>
    <property type="match status" value="1"/>
</dbReference>
<evidence type="ECO:0000256" key="3">
    <source>
        <dbReference type="ARBA" id="ARBA00005985"/>
    </source>
</evidence>
<keyword evidence="9" id="KW-0831">Ubiquinone biosynthesis</keyword>
<comment type="catalytic activity">
    <reaction evidence="8">
        <text>4-hydroxybenzoate + (2E)-geranyl diphosphate = 3-geranyl-4-hydroxybenzoate + diphosphate</text>
        <dbReference type="Rhea" id="RHEA:27854"/>
        <dbReference type="ChEBI" id="CHEBI:17879"/>
        <dbReference type="ChEBI" id="CHEBI:33019"/>
        <dbReference type="ChEBI" id="CHEBI:58057"/>
        <dbReference type="ChEBI" id="CHEBI:60878"/>
        <dbReference type="EC" id="2.5.1.93"/>
    </reaction>
</comment>
<dbReference type="PANTHER" id="PTHR11048">
    <property type="entry name" value="PRENYLTRANSFERASES"/>
    <property type="match status" value="1"/>
</dbReference>
<feature type="transmembrane region" description="Helical" evidence="9">
    <location>
        <begin position="270"/>
        <end position="291"/>
    </location>
</feature>
<comment type="pathway">
    <text evidence="9">Cofactor biosynthesis; ubiquinone biosynthesis.</text>
</comment>
<dbReference type="OrthoDB" id="18170at2759"/>
<feature type="transmembrane region" description="Helical" evidence="9">
    <location>
        <begin position="193"/>
        <end position="214"/>
    </location>
</feature>
<sequence>MAPVFSTTISLYASQPCSSRRNQPSLPLTPSLSCRNLTALTKLPVPHSIVRSLKFAARFLTPLTTTSASNPAKEFPLFQAPDGGYGDKKKLENGDLFPSEQSWIDEHLPRQVRPYARLARLDKPIGTWLLAWPCMSVSLAALPGNLPDLKMIGLLGVWALLLRGAACTVNDILDVDIDRKVERTKKRPIASGILTPFQGVCFLGVQLLLGLGILLPLNNYSRILGAFFPLLICTYPLMKRITYWPQAYLGLTFNWGALLGWSAVKGSLDPAIVLPLYASGVFWTLVYDTIYAHQDKEDDLKVGVKSTALRFGDSTKKWISGFGMACIGNLALSGFNANIGWPFYAFLAVASGQLAWQIWTVDLSSSSDCSRKFVSNKWYGAIIFSGILFGRV</sequence>
<protein>
    <recommendedName>
        <fullName evidence="9">4-hydroxybenzoate polyprenyltransferase, mitochondrial</fullName>
        <shortName evidence="9">4-HB polyprenyltransferase</shortName>
        <ecNumber evidence="9">2.5.1.39</ecNumber>
    </recommendedName>
    <alternativeName>
        <fullName evidence="9">Para-hydroxybenzoate--polyprenyltransferase</fullName>
        <shortName evidence="9">PHB:PPT</shortName>
        <shortName evidence="9">PHB:polyprenyltransferase</shortName>
    </alternativeName>
</protein>
<evidence type="ECO:0000256" key="6">
    <source>
        <dbReference type="ARBA" id="ARBA00022989"/>
    </source>
</evidence>
<gene>
    <name evidence="10" type="primary">PPT1_2</name>
    <name evidence="10" type="ORF">Tsubulata_015820</name>
</gene>
<dbReference type="InterPro" id="IPR006370">
    <property type="entry name" value="HB_polyprenyltransferase-like"/>
</dbReference>
<evidence type="ECO:0000256" key="8">
    <source>
        <dbReference type="ARBA" id="ARBA00050283"/>
    </source>
</evidence>
<accession>A0A9Q0F0U2</accession>
<feature type="transmembrane region" description="Helical" evidence="9">
    <location>
        <begin position="152"/>
        <end position="173"/>
    </location>
</feature>
<dbReference type="Pfam" id="PF01040">
    <property type="entry name" value="UbiA"/>
    <property type="match status" value="1"/>
</dbReference>
<keyword evidence="11" id="KW-1185">Reference proteome</keyword>
<keyword evidence="7 9" id="KW-0472">Membrane</keyword>
<dbReference type="PANTHER" id="PTHR11048:SF28">
    <property type="entry name" value="4-HYDROXYBENZOATE POLYPRENYLTRANSFERASE, MITOCHONDRIAL"/>
    <property type="match status" value="1"/>
</dbReference>
<dbReference type="FunFam" id="1.20.120.1780:FF:000001">
    <property type="entry name" value="4-hydroxybenzoate octaprenyltransferase"/>
    <property type="match status" value="1"/>
</dbReference>
<evidence type="ECO:0000256" key="9">
    <source>
        <dbReference type="HAMAP-Rule" id="MF_03189"/>
    </source>
</evidence>
<evidence type="ECO:0000313" key="11">
    <source>
        <dbReference type="Proteomes" id="UP001141552"/>
    </source>
</evidence>
<proteinExistence type="inferred from homology"/>
<dbReference type="InterPro" id="IPR039653">
    <property type="entry name" value="Prenyltransferase"/>
</dbReference>
<reference evidence="10" key="2">
    <citation type="journal article" date="2023" name="Plants (Basel)">
        <title>Annotation of the Turnera subulata (Passifloraceae) Draft Genome Reveals the S-Locus Evolved after the Divergence of Turneroideae from Passifloroideae in a Stepwise Manner.</title>
        <authorList>
            <person name="Henning P.M."/>
            <person name="Roalson E.H."/>
            <person name="Mir W."/>
            <person name="McCubbin A.G."/>
            <person name="Shore J.S."/>
        </authorList>
    </citation>
    <scope>NUCLEOTIDE SEQUENCE</scope>
    <source>
        <strain evidence="10">F60SS</strain>
    </source>
</reference>
<dbReference type="InterPro" id="IPR000537">
    <property type="entry name" value="UbiA_prenyltransferase"/>
</dbReference>
<dbReference type="InterPro" id="IPR044878">
    <property type="entry name" value="UbiA_sf"/>
</dbReference>
<dbReference type="Gene3D" id="1.10.357.140">
    <property type="entry name" value="UbiA prenyltransferase"/>
    <property type="match status" value="1"/>
</dbReference>
<dbReference type="EMBL" id="JAKUCV010007570">
    <property type="protein sequence ID" value="KAJ4822818.1"/>
    <property type="molecule type" value="Genomic_DNA"/>
</dbReference>
<feature type="transmembrane region" description="Helical" evidence="9">
    <location>
        <begin position="247"/>
        <end position="264"/>
    </location>
</feature>
<dbReference type="AlphaFoldDB" id="A0A9Q0F0U2"/>
<dbReference type="Proteomes" id="UP001141552">
    <property type="component" value="Unassembled WGS sequence"/>
</dbReference>
<feature type="transmembrane region" description="Helical" evidence="9">
    <location>
        <begin position="318"/>
        <end position="335"/>
    </location>
</feature>
<keyword evidence="5 9" id="KW-0812">Transmembrane</keyword>
<dbReference type="EC" id="2.5.1.39" evidence="9"/>
<comment type="caution">
    <text evidence="10">The sequence shown here is derived from an EMBL/GenBank/DDBJ whole genome shotgun (WGS) entry which is preliminary data.</text>
</comment>